<dbReference type="InterPro" id="IPR012336">
    <property type="entry name" value="Thioredoxin-like_fold"/>
</dbReference>
<dbReference type="SUPFAM" id="SSF52833">
    <property type="entry name" value="Thioredoxin-like"/>
    <property type="match status" value="1"/>
</dbReference>
<dbReference type="Pfam" id="PF17172">
    <property type="entry name" value="GST_N_4"/>
    <property type="match status" value="1"/>
</dbReference>
<comment type="similarity">
    <text evidence="1">Belongs to the FAX family.</text>
</comment>
<dbReference type="InterPro" id="IPR033468">
    <property type="entry name" value="Metaxin_GST"/>
</dbReference>
<dbReference type="SUPFAM" id="SSF47616">
    <property type="entry name" value="GST C-terminal domain-like"/>
    <property type="match status" value="1"/>
</dbReference>
<dbReference type="PANTHER" id="PTHR12289">
    <property type="entry name" value="METAXIN RELATED"/>
    <property type="match status" value="1"/>
</dbReference>
<keyword evidence="2" id="KW-0472">Membrane</keyword>
<proteinExistence type="inferred from homology"/>
<feature type="transmembrane region" description="Helical" evidence="2">
    <location>
        <begin position="45"/>
        <end position="64"/>
    </location>
</feature>
<dbReference type="SFLD" id="SFLDG01200">
    <property type="entry name" value="SUF1.1"/>
    <property type="match status" value="1"/>
</dbReference>
<evidence type="ECO:0008006" key="7">
    <source>
        <dbReference type="Google" id="ProtNLM"/>
    </source>
</evidence>
<keyword evidence="6" id="KW-1185">Reference proteome</keyword>
<sequence>MLFSRCRSIFVKSTLISRRLGIASVENKVTDTDKRMFEMNNTGTLPVLLALAVILLTSILFVILKFCRNSKRVPAQTVPEDVVLLHHCGQGPHAPSLSPFILKLETFLRVTQTPYQIIRDYKMGPKGKVPWIEYSGTNMCDSQLCMEYLKIKLNLDLDDHLSVKEKAISTAFQRMVDEHTYWVMVHWRWDFDREKICFKQANWGSLALTVSAYLQRRAAWTQGVGRHNKEELLEIVRKDFSALSDFLGTKHFFFGDRPSCVDCSVFGQLSQFLWHLPGSEPNAMLKKEFLNLYEFCHRMKDHFWPDWNDNILLPTNS</sequence>
<dbReference type="GO" id="GO:0005737">
    <property type="term" value="C:cytoplasm"/>
    <property type="evidence" value="ECO:0007669"/>
    <property type="project" value="TreeGrafter"/>
</dbReference>
<dbReference type="Gene3D" id="1.20.1050.10">
    <property type="match status" value="1"/>
</dbReference>
<evidence type="ECO:0000256" key="2">
    <source>
        <dbReference type="SAM" id="Phobius"/>
    </source>
</evidence>
<dbReference type="AlphaFoldDB" id="A0A8W8NC30"/>
<evidence type="ECO:0000259" key="4">
    <source>
        <dbReference type="Pfam" id="PF17172"/>
    </source>
</evidence>
<dbReference type="Pfam" id="PF17171">
    <property type="entry name" value="GST_C_6"/>
    <property type="match status" value="1"/>
</dbReference>
<protein>
    <recommendedName>
        <fullName evidence="7">Failed axon connections-like protein</fullName>
    </recommendedName>
</protein>
<dbReference type="InterPro" id="IPR050931">
    <property type="entry name" value="Mito_Protein_Transport_Metaxin"/>
</dbReference>
<organism evidence="5 6">
    <name type="scientific">Magallana gigas</name>
    <name type="common">Pacific oyster</name>
    <name type="synonym">Crassostrea gigas</name>
    <dbReference type="NCBI Taxonomy" id="29159"/>
    <lineage>
        <taxon>Eukaryota</taxon>
        <taxon>Metazoa</taxon>
        <taxon>Spiralia</taxon>
        <taxon>Lophotrochozoa</taxon>
        <taxon>Mollusca</taxon>
        <taxon>Bivalvia</taxon>
        <taxon>Autobranchia</taxon>
        <taxon>Pteriomorphia</taxon>
        <taxon>Ostreida</taxon>
        <taxon>Ostreoidea</taxon>
        <taxon>Ostreidae</taxon>
        <taxon>Magallana</taxon>
    </lineage>
</organism>
<dbReference type="InterPro" id="IPR026928">
    <property type="entry name" value="FAX/IsoI-like"/>
</dbReference>
<accession>A0A8W8NC30</accession>
<reference evidence="5" key="1">
    <citation type="submission" date="2022-08" db="UniProtKB">
        <authorList>
            <consortium name="EnsemblMetazoa"/>
        </authorList>
    </citation>
    <scope>IDENTIFICATION</scope>
    <source>
        <strain evidence="5">05x7-T-G4-1.051#20</strain>
    </source>
</reference>
<dbReference type="PANTHER" id="PTHR12289:SF41">
    <property type="entry name" value="FAILED AXON CONNECTIONS-RELATED"/>
    <property type="match status" value="1"/>
</dbReference>
<keyword evidence="2" id="KW-0812">Transmembrane</keyword>
<dbReference type="SFLD" id="SFLDS00019">
    <property type="entry name" value="Glutathione_Transferase_(cytos"/>
    <property type="match status" value="1"/>
</dbReference>
<keyword evidence="2" id="KW-1133">Transmembrane helix</keyword>
<name>A0A8W8NC30_MAGGI</name>
<evidence type="ECO:0000313" key="6">
    <source>
        <dbReference type="Proteomes" id="UP000005408"/>
    </source>
</evidence>
<dbReference type="EnsemblMetazoa" id="G5179.1">
    <property type="protein sequence ID" value="G5179.1:cds"/>
    <property type="gene ID" value="G5179"/>
</dbReference>
<dbReference type="Proteomes" id="UP000005408">
    <property type="component" value="Unassembled WGS sequence"/>
</dbReference>
<feature type="domain" description="Metaxin glutathione S-transferase" evidence="3">
    <location>
        <begin position="237"/>
        <end position="299"/>
    </location>
</feature>
<dbReference type="CDD" id="cd03193">
    <property type="entry name" value="GST_C_Metaxin"/>
    <property type="match status" value="1"/>
</dbReference>
<dbReference type="InterPro" id="IPR040079">
    <property type="entry name" value="Glutathione_S-Trfase"/>
</dbReference>
<evidence type="ECO:0000313" key="5">
    <source>
        <dbReference type="EnsemblMetazoa" id="G5179.1:cds"/>
    </source>
</evidence>
<dbReference type="InterPro" id="IPR036249">
    <property type="entry name" value="Thioredoxin-like_sf"/>
</dbReference>
<dbReference type="SFLD" id="SFLDG01180">
    <property type="entry name" value="SUF1"/>
    <property type="match status" value="1"/>
</dbReference>
<dbReference type="InterPro" id="IPR036282">
    <property type="entry name" value="Glutathione-S-Trfase_C_sf"/>
</dbReference>
<evidence type="ECO:0000259" key="3">
    <source>
        <dbReference type="Pfam" id="PF17171"/>
    </source>
</evidence>
<evidence type="ECO:0000256" key="1">
    <source>
        <dbReference type="ARBA" id="ARBA00006475"/>
    </source>
</evidence>
<feature type="domain" description="Thioredoxin-like fold" evidence="4">
    <location>
        <begin position="99"/>
        <end position="192"/>
    </location>
</feature>